<evidence type="ECO:0000313" key="1">
    <source>
        <dbReference type="EMBL" id="MEQ2179733.1"/>
    </source>
</evidence>
<gene>
    <name evidence="1" type="ORF">GOODEAATRI_028205</name>
</gene>
<organism evidence="1 2">
    <name type="scientific">Goodea atripinnis</name>
    <dbReference type="NCBI Taxonomy" id="208336"/>
    <lineage>
        <taxon>Eukaryota</taxon>
        <taxon>Metazoa</taxon>
        <taxon>Chordata</taxon>
        <taxon>Craniata</taxon>
        <taxon>Vertebrata</taxon>
        <taxon>Euteleostomi</taxon>
        <taxon>Actinopterygii</taxon>
        <taxon>Neopterygii</taxon>
        <taxon>Teleostei</taxon>
        <taxon>Neoteleostei</taxon>
        <taxon>Acanthomorphata</taxon>
        <taxon>Ovalentaria</taxon>
        <taxon>Atherinomorphae</taxon>
        <taxon>Cyprinodontiformes</taxon>
        <taxon>Goodeidae</taxon>
        <taxon>Goodea</taxon>
    </lineage>
</organism>
<proteinExistence type="predicted"/>
<reference evidence="1 2" key="1">
    <citation type="submission" date="2021-06" db="EMBL/GenBank/DDBJ databases">
        <authorList>
            <person name="Palmer J.M."/>
        </authorList>
    </citation>
    <scope>NUCLEOTIDE SEQUENCE [LARGE SCALE GENOMIC DNA]</scope>
    <source>
        <strain evidence="1 2">GA_2019</strain>
        <tissue evidence="1">Muscle</tissue>
    </source>
</reference>
<protein>
    <submittedName>
        <fullName evidence="1">Uncharacterized protein</fullName>
    </submittedName>
</protein>
<sequence length="116" mass="12642">MKKREQAPAKQYQMCGQIKKITCFGRSNRLRSLDRANELNTFSIGSVQKLAQHTPLLSTAIPPSFDPKCFCHVFSTSAMDPSGCTCFSLTQSEDADAPFPYPFCSSNKAAGPDGVS</sequence>
<comment type="caution">
    <text evidence="1">The sequence shown here is derived from an EMBL/GenBank/DDBJ whole genome shotgun (WGS) entry which is preliminary data.</text>
</comment>
<dbReference type="EMBL" id="JAHRIO010063831">
    <property type="protein sequence ID" value="MEQ2179733.1"/>
    <property type="molecule type" value="Genomic_DNA"/>
</dbReference>
<keyword evidence="2" id="KW-1185">Reference proteome</keyword>
<evidence type="ECO:0000313" key="2">
    <source>
        <dbReference type="Proteomes" id="UP001476798"/>
    </source>
</evidence>
<accession>A0ABV0P8F3</accession>
<dbReference type="Proteomes" id="UP001476798">
    <property type="component" value="Unassembled WGS sequence"/>
</dbReference>
<name>A0ABV0P8F3_9TELE</name>